<dbReference type="Gene3D" id="3.90.180.10">
    <property type="entry name" value="Medium-chain alcohol dehydrogenases, catalytic domain"/>
    <property type="match status" value="1"/>
</dbReference>
<dbReference type="PANTHER" id="PTHR48106">
    <property type="entry name" value="QUINONE OXIDOREDUCTASE PIG3-RELATED"/>
    <property type="match status" value="1"/>
</dbReference>
<protein>
    <submittedName>
        <fullName evidence="3">NADPH:quinone reductase</fullName>
    </submittedName>
</protein>
<dbReference type="AlphaFoldDB" id="A0A2A3U163"/>
<dbReference type="EMBL" id="NVYO01000001">
    <property type="protein sequence ID" value="PBQ24811.1"/>
    <property type="molecule type" value="Genomic_DNA"/>
</dbReference>
<evidence type="ECO:0000313" key="4">
    <source>
        <dbReference type="Proteomes" id="UP000217918"/>
    </source>
</evidence>
<dbReference type="RefSeq" id="WP_096110429.1">
    <property type="nucleotide sequence ID" value="NZ_NVYO01000001.1"/>
</dbReference>
<dbReference type="PANTHER" id="PTHR48106:SF18">
    <property type="entry name" value="QUINONE OXIDOREDUCTASE PIG3"/>
    <property type="match status" value="1"/>
</dbReference>
<evidence type="ECO:0000256" key="2">
    <source>
        <dbReference type="ARBA" id="ARBA00023002"/>
    </source>
</evidence>
<sequence>MLAIIQHNFTGIDGLTVSQRPRPHLIAEGVLIAMETLPVVPSDWHKETNPHATAEQAAQLPRVIGIGGVGTVIAVGQHRDQQLLNQRVLVMHPQGSYQEVICNTNPDWLFPLPDTLSNEAAATLTAGPGTALVLANFIKQHPSDQIMMTGANSVIGLILCQLLGPAYPGLTPIVSPASQAYFHHILPDFPCYLANHVKTTTGRRLLVDIAGSPRLLQQLSATQHPAEIVSIALQSTELTVPFTFVHEDFDPLIYQHFIQDVTEQKLQLPIDRSFTFMDTQLAQHYAKDTHSRGRVLVDLRH</sequence>
<proteinExistence type="predicted"/>
<keyword evidence="1" id="KW-0521">NADP</keyword>
<dbReference type="GO" id="GO:0070402">
    <property type="term" value="F:NADPH binding"/>
    <property type="evidence" value="ECO:0007669"/>
    <property type="project" value="TreeGrafter"/>
</dbReference>
<evidence type="ECO:0000313" key="3">
    <source>
        <dbReference type="EMBL" id="PBQ24811.1"/>
    </source>
</evidence>
<gene>
    <name evidence="3" type="ORF">CNR29_12570</name>
</gene>
<name>A0A2A3U163_LEVBR</name>
<dbReference type="Gene3D" id="3.40.50.720">
    <property type="entry name" value="NAD(P)-binding Rossmann-like Domain"/>
    <property type="match status" value="1"/>
</dbReference>
<dbReference type="SUPFAM" id="SSF50129">
    <property type="entry name" value="GroES-like"/>
    <property type="match status" value="1"/>
</dbReference>
<dbReference type="InterPro" id="IPR011032">
    <property type="entry name" value="GroES-like_sf"/>
</dbReference>
<dbReference type="GO" id="GO:0016651">
    <property type="term" value="F:oxidoreductase activity, acting on NAD(P)H"/>
    <property type="evidence" value="ECO:0007669"/>
    <property type="project" value="TreeGrafter"/>
</dbReference>
<accession>A0A2A3U163</accession>
<comment type="caution">
    <text evidence="3">The sequence shown here is derived from an EMBL/GenBank/DDBJ whole genome shotgun (WGS) entry which is preliminary data.</text>
</comment>
<keyword evidence="2" id="KW-0560">Oxidoreductase</keyword>
<organism evidence="3 4">
    <name type="scientific">Levilactobacillus brevis</name>
    <name type="common">Lactobacillus brevis</name>
    <dbReference type="NCBI Taxonomy" id="1580"/>
    <lineage>
        <taxon>Bacteria</taxon>
        <taxon>Bacillati</taxon>
        <taxon>Bacillota</taxon>
        <taxon>Bacilli</taxon>
        <taxon>Lactobacillales</taxon>
        <taxon>Lactobacillaceae</taxon>
        <taxon>Levilactobacillus</taxon>
    </lineage>
</organism>
<dbReference type="Proteomes" id="UP000217918">
    <property type="component" value="Unassembled WGS sequence"/>
</dbReference>
<reference evidence="3 4" key="1">
    <citation type="submission" date="2017-09" db="EMBL/GenBank/DDBJ databases">
        <title>Genome sequence of Lactobacillus brevis D7.</title>
        <authorList>
            <person name="Kwon M.-S."/>
            <person name="Lim S.K."/>
            <person name="Choi H.-J."/>
        </authorList>
    </citation>
    <scope>NUCLEOTIDE SEQUENCE [LARGE SCALE GENOMIC DNA]</scope>
    <source>
        <strain evidence="3 4">D7</strain>
    </source>
</reference>
<evidence type="ECO:0000256" key="1">
    <source>
        <dbReference type="ARBA" id="ARBA00022857"/>
    </source>
</evidence>